<dbReference type="OrthoDB" id="7784409at2"/>
<dbReference type="Proteomes" id="UP000295050">
    <property type="component" value="Unassembled WGS sequence"/>
</dbReference>
<comment type="caution">
    <text evidence="7">The sequence shown here is derived from an EMBL/GenBank/DDBJ whole genome shotgun (WGS) entry which is preliminary data.</text>
</comment>
<feature type="chain" id="PRO_5020530847" evidence="5">
    <location>
        <begin position="20"/>
        <end position="1241"/>
    </location>
</feature>
<feature type="signal peptide" evidence="5">
    <location>
        <begin position="1"/>
        <end position="19"/>
    </location>
</feature>
<dbReference type="Pfam" id="PF04357">
    <property type="entry name" value="TamB"/>
    <property type="match status" value="1"/>
</dbReference>
<comment type="subcellular location">
    <subcellularLocation>
        <location evidence="1">Membrane</location>
        <topology evidence="1">Single-pass membrane protein</topology>
    </subcellularLocation>
</comment>
<evidence type="ECO:0000256" key="1">
    <source>
        <dbReference type="ARBA" id="ARBA00004167"/>
    </source>
</evidence>
<dbReference type="AlphaFoldDB" id="A0A4R2RTS8"/>
<proteinExistence type="predicted"/>
<evidence type="ECO:0000256" key="2">
    <source>
        <dbReference type="ARBA" id="ARBA00022692"/>
    </source>
</evidence>
<gene>
    <name evidence="7" type="ORF">EV663_101579</name>
</gene>
<evidence type="ECO:0000256" key="4">
    <source>
        <dbReference type="ARBA" id="ARBA00023136"/>
    </source>
</evidence>
<keyword evidence="8" id="KW-1185">Reference proteome</keyword>
<keyword evidence="5" id="KW-0732">Signal</keyword>
<evidence type="ECO:0000313" key="7">
    <source>
        <dbReference type="EMBL" id="TCP63311.1"/>
    </source>
</evidence>
<keyword evidence="4" id="KW-0472">Membrane</keyword>
<dbReference type="PANTHER" id="PTHR36985">
    <property type="entry name" value="TRANSLOCATION AND ASSEMBLY MODULE SUBUNIT TAMB"/>
    <property type="match status" value="1"/>
</dbReference>
<dbReference type="RefSeq" id="WP_132950239.1">
    <property type="nucleotide sequence ID" value="NZ_SLXU01000001.1"/>
</dbReference>
<dbReference type="EMBL" id="SLXU01000001">
    <property type="protein sequence ID" value="TCP63311.1"/>
    <property type="molecule type" value="Genomic_DNA"/>
</dbReference>
<dbReference type="GO" id="GO:0009306">
    <property type="term" value="P:protein secretion"/>
    <property type="evidence" value="ECO:0007669"/>
    <property type="project" value="InterPro"/>
</dbReference>
<evidence type="ECO:0000313" key="8">
    <source>
        <dbReference type="Proteomes" id="UP000295050"/>
    </source>
</evidence>
<dbReference type="InterPro" id="IPR007452">
    <property type="entry name" value="TamB_C"/>
</dbReference>
<accession>A0A4R2RTS8</accession>
<reference evidence="7 8" key="1">
    <citation type="submission" date="2019-03" db="EMBL/GenBank/DDBJ databases">
        <title>Genomic Encyclopedia of Type Strains, Phase IV (KMG-IV): sequencing the most valuable type-strain genomes for metagenomic binning, comparative biology and taxonomic classification.</title>
        <authorList>
            <person name="Goeker M."/>
        </authorList>
    </citation>
    <scope>NUCLEOTIDE SEQUENCE [LARGE SCALE GENOMIC DNA]</scope>
    <source>
        <strain evidence="7 8">DSM 24766</strain>
    </source>
</reference>
<dbReference type="GO" id="GO:0005886">
    <property type="term" value="C:plasma membrane"/>
    <property type="evidence" value="ECO:0007669"/>
    <property type="project" value="InterPro"/>
</dbReference>
<dbReference type="GO" id="GO:0097347">
    <property type="term" value="C:TAM protein secretion complex"/>
    <property type="evidence" value="ECO:0007669"/>
    <property type="project" value="TreeGrafter"/>
</dbReference>
<sequence>MRAAFAFLLCMMCALPLWAQQAPVTDEGGRVLERFLEERLSGAGRSVTVSGFQGALSARATLDELSIADGDGIWITLSGVVLDWSRAALLRGRLEIAELSAERIELARLPESGPEGVKRSEAKPFALPDLPVSIEIGKIRTPRLVLGEALLGQGAVLDIEGTLGLAGGAGRMRLSATRSDAVASFFVDVSFSNETRELDLDLDLSEAQGGLVSGILGVPGAPAVELSVAGDGPLSDFAAKMTLATDGVARLSGTFALTAPPASSQARRFALSASGDVGALVAARLRPFFGDTASVNVEGTRLSGGDIDVDRLMLSTGALQIDGSLALGPSGMPRRVILDGRLAGPVALPLPGPETVLDGAGLRARFDAATGQDWSIALDLAGLARDGLLLKNARLSGTGRIAQDLLSGDLALAVSGIAHDDPALEKALGPSVTAKTRLAWQEGAAPRLDALSLSAGDVELTGNAMLGSLADGFPVEGAVHLSASDLSRFASVAGRGLGGTAEAALSGSYTVLGGVFDLAVSARSRDLVTGTPRLDPLLTGAGDLRLSALRDTAGTRLRGLRVATPGITLDVAGMLSSARAGLTVIARAPDLGPVAPGLDGPGAVDARIGWQEGGPVRLDHLAATAAGGSFNAQGTVTPDDPAMPVDLRVSLDIPRLAAFSALAGRRLDGQLEAEITAGGAMRGAGTAELGLRIKARDLALGLGMTDALWRGQSRMDLRVARRGGVAIIEELALDSAGLTARAVANGASGAASGSVDLTARLVNLAMLVPGLPGAVTLGGSMAPLGNGVRLDLGLEGPGGITARTHGTVSVDARRVALALYGRLPLSLANAVIAPRSLEGVAQFDLSIDGAPGLSGLRGRISTEDARLSVPDLSASVNGLGGEVTLAGGRARVALSGGLGGGRLGVGGTLDLRAPFPGDLTVTLNQAGLRDPLLYDTRLNGRVSVSGPLSGGATIGGRIDIGRSEVSVPSASPGGGGPVPVIAHRGASAAVEATRARAGLSGVGHAGRAGRPYPLDLVIAAPGQIFVRGRGLDAELGGRVHLRGTTADVAPEGRFELIRGRLDILSRRFDLSEGRIDLQGALDPYLYFEATSQNEDFIARVVLEGPANAPEIRFTSEPDLPEEEVLSRLLFGQGLQNLSALQAAELAGAVAQLAGGGGGGLLSQLRKGTGLDDLDIAGTQGGGTELRLGKYLSENVYSEVTVDDQGRSSITLNLDVTRDISLRGTLGAEGDTGIGMVFERDY</sequence>
<organism evidence="7 8">
    <name type="scientific">Rhodovulum bhavnagarense</name>
    <dbReference type="NCBI Taxonomy" id="992286"/>
    <lineage>
        <taxon>Bacteria</taxon>
        <taxon>Pseudomonadati</taxon>
        <taxon>Pseudomonadota</taxon>
        <taxon>Alphaproteobacteria</taxon>
        <taxon>Rhodobacterales</taxon>
        <taxon>Paracoccaceae</taxon>
        <taxon>Rhodovulum</taxon>
    </lineage>
</organism>
<keyword evidence="2" id="KW-0812">Transmembrane</keyword>
<dbReference type="PANTHER" id="PTHR36985:SF1">
    <property type="entry name" value="TRANSLOCATION AND ASSEMBLY MODULE SUBUNIT TAMB"/>
    <property type="match status" value="1"/>
</dbReference>
<feature type="domain" description="Translocation and assembly module TamB C-terminal" evidence="6">
    <location>
        <begin position="899"/>
        <end position="1241"/>
    </location>
</feature>
<keyword evidence="3" id="KW-1133">Transmembrane helix</keyword>
<name>A0A4R2RTS8_9RHOB</name>
<protein>
    <submittedName>
        <fullName evidence="7">Autotransporter secretion inner membrane protein TamB</fullName>
    </submittedName>
</protein>
<evidence type="ECO:0000259" key="6">
    <source>
        <dbReference type="Pfam" id="PF04357"/>
    </source>
</evidence>
<evidence type="ECO:0000256" key="3">
    <source>
        <dbReference type="ARBA" id="ARBA00022989"/>
    </source>
</evidence>
<evidence type="ECO:0000256" key="5">
    <source>
        <dbReference type="SAM" id="SignalP"/>
    </source>
</evidence>